<dbReference type="VEuPathDB" id="AmoebaDB:NAEGRDRAFT_76233"/>
<sequence length="470" mass="54311">MYMLIKCILKDACISKELDIDYFMFTIPTGSSDYSKKIYRNCIKKACSEIFKLQIDDSKIIIIEEYRLLSLCFTTKSNNNSILLSDIGNLTVDNACLERQNENEKFKLTHSSAEVSGTELIHQTIEKYNNINSFNLMSAMFSSCAKSLNEECLFNIIGSDENLIKKLDTDIEKAINNMITPIFEVYMERNIDQVILFGAITDQPYFKSKIEECFKNANDFYSKRVFLKKEFKTILQEENEIKYHIHECKRTALIQGIEQLLKKAILAPITLIHTNQPTFYQERAGILLSASRKKRKKQSTVQSNVINISEWLTIDFNINKSTGDGISSSDFEILIVKFRNTTNLNKLTSITRSNYNKIGLFDIERHSTYSIEFCKEITACGDNFDVKVDLNKIYIRYMEFDNYMEQSFDFNRNICVERVSVNEIPSILTSNESETMVNFYGNPIRAKLTVTLNKGTIVNDSEQDMLFKSM</sequence>
<keyword evidence="2" id="KW-1185">Reference proteome</keyword>
<evidence type="ECO:0000313" key="2">
    <source>
        <dbReference type="Proteomes" id="UP000006671"/>
    </source>
</evidence>
<dbReference type="RefSeq" id="XP_002668842.1">
    <property type="nucleotide sequence ID" value="XM_002668796.1"/>
</dbReference>
<accession>D2W4A3</accession>
<dbReference type="GeneID" id="8859807"/>
<name>D2W4A3_NAEGR</name>
<dbReference type="AlphaFoldDB" id="D2W4A3"/>
<dbReference type="Proteomes" id="UP000006671">
    <property type="component" value="Unassembled WGS sequence"/>
</dbReference>
<gene>
    <name evidence="1" type="ORF">NAEGRDRAFT_76233</name>
</gene>
<dbReference type="InParanoid" id="D2W4A3"/>
<proteinExistence type="predicted"/>
<protein>
    <submittedName>
        <fullName evidence="1">Predicted protein</fullName>
    </submittedName>
</protein>
<reference evidence="1 2" key="1">
    <citation type="journal article" date="2010" name="Cell">
        <title>The genome of Naegleria gruberi illuminates early eukaryotic versatility.</title>
        <authorList>
            <person name="Fritz-Laylin L.K."/>
            <person name="Prochnik S.E."/>
            <person name="Ginger M.L."/>
            <person name="Dacks J.B."/>
            <person name="Carpenter M.L."/>
            <person name="Field M.C."/>
            <person name="Kuo A."/>
            <person name="Paredez A."/>
            <person name="Chapman J."/>
            <person name="Pham J."/>
            <person name="Shu S."/>
            <person name="Neupane R."/>
            <person name="Cipriano M."/>
            <person name="Mancuso J."/>
            <person name="Tu H."/>
            <person name="Salamov A."/>
            <person name="Lindquist E."/>
            <person name="Shapiro H."/>
            <person name="Lucas S."/>
            <person name="Grigoriev I.V."/>
            <person name="Cande W.Z."/>
            <person name="Fulton C."/>
            <person name="Rokhsar D.S."/>
            <person name="Dawson S.C."/>
        </authorList>
    </citation>
    <scope>NUCLEOTIDE SEQUENCE [LARGE SCALE GENOMIC DNA]</scope>
    <source>
        <strain evidence="1 2">NEG-M</strain>
    </source>
</reference>
<evidence type="ECO:0000313" key="1">
    <source>
        <dbReference type="EMBL" id="EFC36098.1"/>
    </source>
</evidence>
<dbReference type="EMBL" id="GG738944">
    <property type="protein sequence ID" value="EFC36098.1"/>
    <property type="molecule type" value="Genomic_DNA"/>
</dbReference>
<organism evidence="2">
    <name type="scientific">Naegleria gruberi</name>
    <name type="common">Amoeba</name>
    <dbReference type="NCBI Taxonomy" id="5762"/>
    <lineage>
        <taxon>Eukaryota</taxon>
        <taxon>Discoba</taxon>
        <taxon>Heterolobosea</taxon>
        <taxon>Tetramitia</taxon>
        <taxon>Eutetramitia</taxon>
        <taxon>Vahlkampfiidae</taxon>
        <taxon>Naegleria</taxon>
    </lineage>
</organism>
<dbReference type="KEGG" id="ngr:NAEGRDRAFT_76233"/>